<evidence type="ECO:0000313" key="1">
    <source>
        <dbReference type="EMBL" id="NSB12136.1"/>
    </source>
</evidence>
<accession>A0AAE5H071</accession>
<comment type="caution">
    <text evidence="1">The sequence shown here is derived from an EMBL/GenBank/DDBJ whole genome shotgun (WGS) entry which is preliminary data.</text>
</comment>
<protein>
    <submittedName>
        <fullName evidence="1">Uncharacterized protein</fullName>
    </submittedName>
</protein>
<evidence type="ECO:0000313" key="2">
    <source>
        <dbReference type="Proteomes" id="UP000822184"/>
    </source>
</evidence>
<name>A0AAE5H071_CLOBE</name>
<gene>
    <name evidence="1" type="ORF">BCD95_000395</name>
</gene>
<dbReference type="RefSeq" id="WP_077856387.1">
    <property type="nucleotide sequence ID" value="NZ_JABTDW010000001.1"/>
</dbReference>
<dbReference type="AlphaFoldDB" id="A0AAE5H071"/>
<dbReference type="Proteomes" id="UP000822184">
    <property type="component" value="Unassembled WGS sequence"/>
</dbReference>
<sequence length="386" mass="45309">MIYGKLVNGKLIKLDNFIVQNENIIITSNNTANDFGYKPIKYIAPPNFREGFDLVSTWEEDSECIYQVWNYVMLNTDYSEKLLVAIRTLNRSINSILTTIENMVNNNEIALNKILNDDILIKEVYRKLSKLHPELTPAKYFIESVDSVKQLFNELNLLDFLSENGYYFSHDDLLLNRHESSSVIAYPYIKSNLIDLDNLALFSTLEDKTYLSMSYLYIYTLFDEFLLKVIRYITSIDNYNLMEKDKISYTEIINCNTIDEIIEKIINANVEKLAWGSYKDKLDYFERHGIGFSLDTIIYKDAIIYIAEKRNALIHNEGIFNSGNYEKIKNTYYQNQIHTGEKILLTKELLINDVRILMKVSEDLYSTIYNKYHLTNKWKHNKVTVN</sequence>
<dbReference type="EMBL" id="JABTDW010000001">
    <property type="protein sequence ID" value="NSB12136.1"/>
    <property type="molecule type" value="Genomic_DNA"/>
</dbReference>
<proteinExistence type="predicted"/>
<reference evidence="1" key="1">
    <citation type="submission" date="2020-06" db="EMBL/GenBank/DDBJ databases">
        <title>Genomic insights into acetone-butanol-ethanol (ABE) fermentation by sequencing solventogenic clostridia strains.</title>
        <authorList>
            <person name="Brown S."/>
        </authorList>
    </citation>
    <scope>NUCLEOTIDE SEQUENCE</scope>
    <source>
        <strain evidence="1">DJ123</strain>
    </source>
</reference>
<organism evidence="1 2">
    <name type="scientific">Clostridium beijerinckii</name>
    <name type="common">Clostridium MP</name>
    <dbReference type="NCBI Taxonomy" id="1520"/>
    <lineage>
        <taxon>Bacteria</taxon>
        <taxon>Bacillati</taxon>
        <taxon>Bacillota</taxon>
        <taxon>Clostridia</taxon>
        <taxon>Eubacteriales</taxon>
        <taxon>Clostridiaceae</taxon>
        <taxon>Clostridium</taxon>
    </lineage>
</organism>